<name>A0AAN5DHD8_9BILA</name>
<evidence type="ECO:0000313" key="2">
    <source>
        <dbReference type="Proteomes" id="UP001328107"/>
    </source>
</evidence>
<feature type="non-terminal residue" evidence="1">
    <location>
        <position position="1"/>
    </location>
</feature>
<keyword evidence="2" id="KW-1185">Reference proteome</keyword>
<protein>
    <submittedName>
        <fullName evidence="1">Uncharacterized protein</fullName>
    </submittedName>
</protein>
<evidence type="ECO:0000313" key="1">
    <source>
        <dbReference type="EMBL" id="GMR62092.1"/>
    </source>
</evidence>
<feature type="non-terminal residue" evidence="1">
    <location>
        <position position="170"/>
    </location>
</feature>
<organism evidence="1 2">
    <name type="scientific">Pristionchus mayeri</name>
    <dbReference type="NCBI Taxonomy" id="1317129"/>
    <lineage>
        <taxon>Eukaryota</taxon>
        <taxon>Metazoa</taxon>
        <taxon>Ecdysozoa</taxon>
        <taxon>Nematoda</taxon>
        <taxon>Chromadorea</taxon>
        <taxon>Rhabditida</taxon>
        <taxon>Rhabditina</taxon>
        <taxon>Diplogasteromorpha</taxon>
        <taxon>Diplogasteroidea</taxon>
        <taxon>Neodiplogasteridae</taxon>
        <taxon>Pristionchus</taxon>
    </lineage>
</organism>
<dbReference type="Proteomes" id="UP001328107">
    <property type="component" value="Unassembled WGS sequence"/>
</dbReference>
<gene>
    <name evidence="1" type="ORF">PMAYCL1PPCAC_32287</name>
</gene>
<sequence length="170" mass="18433">AGYPKVYAAGYEATSESECKPVYQARSQESAHSTVISISSPILTVDMGPKEPKSRYQRSLATFQHATPNSSVVYTSPGYVGCSNIGNQQYYADSNNVLETLSAEVESLDLEATYSIPSAKEAVHITVNSEILDLVGVATAAKHYEAERFDVTINWSRSTPASNFALQLDL</sequence>
<dbReference type="AlphaFoldDB" id="A0AAN5DHD8"/>
<accession>A0AAN5DHD8</accession>
<proteinExistence type="predicted"/>
<reference evidence="2" key="1">
    <citation type="submission" date="2022-10" db="EMBL/GenBank/DDBJ databases">
        <title>Genome assembly of Pristionchus species.</title>
        <authorList>
            <person name="Yoshida K."/>
            <person name="Sommer R.J."/>
        </authorList>
    </citation>
    <scope>NUCLEOTIDE SEQUENCE [LARGE SCALE GENOMIC DNA]</scope>
    <source>
        <strain evidence="2">RS5460</strain>
    </source>
</reference>
<comment type="caution">
    <text evidence="1">The sequence shown here is derived from an EMBL/GenBank/DDBJ whole genome shotgun (WGS) entry which is preliminary data.</text>
</comment>
<dbReference type="EMBL" id="BTRK01000006">
    <property type="protein sequence ID" value="GMR62092.1"/>
    <property type="molecule type" value="Genomic_DNA"/>
</dbReference>